<protein>
    <submittedName>
        <fullName evidence="4">Vitellogenin</fullName>
    </submittedName>
</protein>
<sequence>MPPRGGGGGNKGRVPSSSLEKVCYLLLTSFSVVLLASPVRDPATCGPSLCNAESSEPLNKFQYREGSVYSYAYTVNGTTSVLGGPPTQSGLHLTATVSLRFLTACDALLFMSNVSLHQSHLEKEDAEPSFSLPPNRFPVIKALEEHPLRFSFADGAIEEICPHLEESSWALNIKRGFLSAYQNTMRRLDLEHNGQEVVLA</sequence>
<evidence type="ECO:0000256" key="2">
    <source>
        <dbReference type="ARBA" id="ARBA00022761"/>
    </source>
</evidence>
<dbReference type="Proteomes" id="UP000198287">
    <property type="component" value="Unassembled WGS sequence"/>
</dbReference>
<dbReference type="InterPro" id="IPR015816">
    <property type="entry name" value="Vitellinogen_b-sht_N"/>
</dbReference>
<dbReference type="PANTHER" id="PTHR23345">
    <property type="entry name" value="VITELLOGENIN-RELATED"/>
    <property type="match status" value="1"/>
</dbReference>
<comment type="caution">
    <text evidence="4">The sequence shown here is derived from an EMBL/GenBank/DDBJ whole genome shotgun (WGS) entry which is preliminary data.</text>
</comment>
<accession>A0A226DFS3</accession>
<dbReference type="Pfam" id="PF01347">
    <property type="entry name" value="Vitellogenin_N"/>
    <property type="match status" value="1"/>
</dbReference>
<dbReference type="InterPro" id="IPR050733">
    <property type="entry name" value="Vitellogenin/Apolipophorin"/>
</dbReference>
<evidence type="ECO:0000313" key="5">
    <source>
        <dbReference type="Proteomes" id="UP000198287"/>
    </source>
</evidence>
<name>A0A226DFS3_FOLCA</name>
<dbReference type="OrthoDB" id="6484170at2759"/>
<evidence type="ECO:0000259" key="3">
    <source>
        <dbReference type="Pfam" id="PF01347"/>
    </source>
</evidence>
<dbReference type="InterPro" id="IPR015819">
    <property type="entry name" value="Lipid_transp_b-sht_shell"/>
</dbReference>
<dbReference type="AlphaFoldDB" id="A0A226DFS3"/>
<feature type="domain" description="Vitellogenin" evidence="3">
    <location>
        <begin position="65"/>
        <end position="186"/>
    </location>
</feature>
<reference evidence="4 5" key="1">
    <citation type="submission" date="2015-12" db="EMBL/GenBank/DDBJ databases">
        <title>The genome of Folsomia candida.</title>
        <authorList>
            <person name="Faddeeva A."/>
            <person name="Derks M.F."/>
            <person name="Anvar Y."/>
            <person name="Smit S."/>
            <person name="Van Straalen N."/>
            <person name="Roelofs D."/>
        </authorList>
    </citation>
    <scope>NUCLEOTIDE SEQUENCE [LARGE SCALE GENOMIC DNA]</scope>
    <source>
        <strain evidence="4 5">VU population</strain>
        <tissue evidence="4">Whole body</tissue>
    </source>
</reference>
<gene>
    <name evidence="4" type="ORF">Fcan01_21310</name>
</gene>
<dbReference type="GO" id="GO:0005319">
    <property type="term" value="F:lipid transporter activity"/>
    <property type="evidence" value="ECO:0007669"/>
    <property type="project" value="InterPro"/>
</dbReference>
<organism evidence="4 5">
    <name type="scientific">Folsomia candida</name>
    <name type="common">Springtail</name>
    <dbReference type="NCBI Taxonomy" id="158441"/>
    <lineage>
        <taxon>Eukaryota</taxon>
        <taxon>Metazoa</taxon>
        <taxon>Ecdysozoa</taxon>
        <taxon>Arthropoda</taxon>
        <taxon>Hexapoda</taxon>
        <taxon>Collembola</taxon>
        <taxon>Entomobryomorpha</taxon>
        <taxon>Isotomoidea</taxon>
        <taxon>Isotomidae</taxon>
        <taxon>Proisotominae</taxon>
        <taxon>Folsomia</taxon>
    </lineage>
</organism>
<evidence type="ECO:0000313" key="4">
    <source>
        <dbReference type="EMBL" id="OXA44029.1"/>
    </source>
</evidence>
<evidence type="ECO:0000256" key="1">
    <source>
        <dbReference type="ARBA" id="ARBA00022729"/>
    </source>
</evidence>
<dbReference type="PANTHER" id="PTHR23345:SF15">
    <property type="entry name" value="VITELLOGENIN 1-RELATED"/>
    <property type="match status" value="1"/>
</dbReference>
<dbReference type="InterPro" id="IPR001747">
    <property type="entry name" value="Vitellogenin_N"/>
</dbReference>
<keyword evidence="2" id="KW-0758">Storage protein</keyword>
<dbReference type="STRING" id="158441.A0A226DFS3"/>
<dbReference type="SUPFAM" id="SSF56968">
    <property type="entry name" value="Lipovitellin-phosvitin complex, beta-sheet shell regions"/>
    <property type="match status" value="1"/>
</dbReference>
<dbReference type="Gene3D" id="2.30.230.10">
    <property type="entry name" value="Lipovitellin, beta-sheet shell regions, chain A"/>
    <property type="match status" value="1"/>
</dbReference>
<keyword evidence="5" id="KW-1185">Reference proteome</keyword>
<dbReference type="EMBL" id="LNIX01000020">
    <property type="protein sequence ID" value="OXA44029.1"/>
    <property type="molecule type" value="Genomic_DNA"/>
</dbReference>
<keyword evidence="1" id="KW-0732">Signal</keyword>
<proteinExistence type="predicted"/>